<feature type="non-terminal residue" evidence="2">
    <location>
        <position position="1"/>
    </location>
</feature>
<evidence type="ECO:0000313" key="2">
    <source>
        <dbReference type="EMBL" id="VAW73791.1"/>
    </source>
</evidence>
<gene>
    <name evidence="2" type="ORF">MNBD_GAMMA15-5</name>
</gene>
<name>A0A3B0Y239_9ZZZZ</name>
<keyword evidence="1" id="KW-1133">Transmembrane helix</keyword>
<organism evidence="2">
    <name type="scientific">hydrothermal vent metagenome</name>
    <dbReference type="NCBI Taxonomy" id="652676"/>
    <lineage>
        <taxon>unclassified sequences</taxon>
        <taxon>metagenomes</taxon>
        <taxon>ecological metagenomes</taxon>
    </lineage>
</organism>
<keyword evidence="1" id="KW-0472">Membrane</keyword>
<dbReference type="AlphaFoldDB" id="A0A3B0Y239"/>
<reference evidence="2" key="1">
    <citation type="submission" date="2018-06" db="EMBL/GenBank/DDBJ databases">
        <authorList>
            <person name="Zhirakovskaya E."/>
        </authorList>
    </citation>
    <scope>NUCLEOTIDE SEQUENCE</scope>
</reference>
<proteinExistence type="predicted"/>
<keyword evidence="1" id="KW-0812">Transmembrane</keyword>
<protein>
    <submittedName>
        <fullName evidence="2">Uncharacterized protein</fullName>
    </submittedName>
</protein>
<accession>A0A3B0Y239</accession>
<dbReference type="EMBL" id="UOFN01000022">
    <property type="protein sequence ID" value="VAW73791.1"/>
    <property type="molecule type" value="Genomic_DNA"/>
</dbReference>
<sequence length="51" mass="5092">WLIAAPFALGFANLTGPTLNQIVVGILIGGAALGVTLEKSTPMTGHGHGHA</sequence>
<feature type="transmembrane region" description="Helical" evidence="1">
    <location>
        <begin position="19"/>
        <end position="37"/>
    </location>
</feature>
<evidence type="ECO:0000256" key="1">
    <source>
        <dbReference type="SAM" id="Phobius"/>
    </source>
</evidence>